<dbReference type="GO" id="GO:0001682">
    <property type="term" value="P:tRNA 5'-leader removal"/>
    <property type="evidence" value="ECO:0007669"/>
    <property type="project" value="UniProtKB-UniRule"/>
</dbReference>
<dbReference type="PANTHER" id="PTHR33992">
    <property type="entry name" value="RIBONUCLEASE P PROTEIN COMPONENT"/>
    <property type="match status" value="1"/>
</dbReference>
<dbReference type="EC" id="3.1.26.5" evidence="7 8"/>
<comment type="subunit">
    <text evidence="7">Consists of a catalytic RNA component (M1 or rnpB) and a protein subunit.</text>
</comment>
<keyword evidence="6 7" id="KW-0694">RNA-binding</keyword>
<gene>
    <name evidence="7" type="primary">rnpA</name>
    <name evidence="9" type="ORF">HGMM_F10H10C24</name>
    <name evidence="10" type="ORF">HGMM_F17D01C05</name>
</gene>
<dbReference type="Pfam" id="PF00825">
    <property type="entry name" value="Ribonuclease_P"/>
    <property type="match status" value="1"/>
</dbReference>
<comment type="catalytic activity">
    <reaction evidence="7">
        <text>Endonucleolytic cleavage of RNA, removing 5'-extranucleotides from tRNA precursor.</text>
        <dbReference type="EC" id="3.1.26.5"/>
    </reaction>
</comment>
<comment type="similarity">
    <text evidence="7">Belongs to the RnpA family.</text>
</comment>
<dbReference type="SUPFAM" id="SSF54211">
    <property type="entry name" value="Ribosomal protein S5 domain 2-like"/>
    <property type="match status" value="1"/>
</dbReference>
<evidence type="ECO:0000256" key="7">
    <source>
        <dbReference type="HAMAP-Rule" id="MF_00227"/>
    </source>
</evidence>
<evidence type="ECO:0000256" key="5">
    <source>
        <dbReference type="ARBA" id="ARBA00022801"/>
    </source>
</evidence>
<evidence type="ECO:0000313" key="10">
    <source>
        <dbReference type="EMBL" id="BAL54618.1"/>
    </source>
</evidence>
<evidence type="ECO:0000256" key="6">
    <source>
        <dbReference type="ARBA" id="ARBA00022884"/>
    </source>
</evidence>
<evidence type="ECO:0000256" key="2">
    <source>
        <dbReference type="ARBA" id="ARBA00022694"/>
    </source>
</evidence>
<dbReference type="EMBL" id="AP011670">
    <property type="protein sequence ID" value="BAL53889.1"/>
    <property type="molecule type" value="Genomic_DNA"/>
</dbReference>
<dbReference type="PROSITE" id="PS00648">
    <property type="entry name" value="RIBONUCLEASE_P"/>
    <property type="match status" value="1"/>
</dbReference>
<dbReference type="EMBL" id="AP011695">
    <property type="protein sequence ID" value="BAL54618.1"/>
    <property type="molecule type" value="Genomic_DNA"/>
</dbReference>
<dbReference type="HAMAP" id="MF_00227">
    <property type="entry name" value="RNase_P"/>
    <property type="match status" value="1"/>
</dbReference>
<comment type="function">
    <text evidence="1 7">RNaseP catalyzes the removal of the 5'-leader sequence from pre-tRNA to produce the mature 5'-terminus. It can also cleave other RNA substrates such as 4.5S RNA. The protein component plays an auxiliary but essential role in vivo by binding to the 5'-leader sequence and broadening the substrate specificity of the ribozyme.</text>
</comment>
<dbReference type="InterPro" id="IPR000100">
    <property type="entry name" value="RNase_P"/>
</dbReference>
<dbReference type="GO" id="GO:0004526">
    <property type="term" value="F:ribonuclease P activity"/>
    <property type="evidence" value="ECO:0007669"/>
    <property type="project" value="UniProtKB-UniRule"/>
</dbReference>
<organism evidence="9">
    <name type="scientific">uncultured Acidobacteriota bacterium</name>
    <dbReference type="NCBI Taxonomy" id="171953"/>
    <lineage>
        <taxon>Bacteria</taxon>
        <taxon>Pseudomonadati</taxon>
        <taxon>Acidobacteriota</taxon>
        <taxon>environmental samples</taxon>
    </lineage>
</organism>
<evidence type="ECO:0000256" key="1">
    <source>
        <dbReference type="ARBA" id="ARBA00002663"/>
    </source>
</evidence>
<evidence type="ECO:0000313" key="9">
    <source>
        <dbReference type="EMBL" id="BAL53889.1"/>
    </source>
</evidence>
<dbReference type="InterPro" id="IPR020568">
    <property type="entry name" value="Ribosomal_Su5_D2-typ_SF"/>
</dbReference>
<evidence type="ECO:0000256" key="4">
    <source>
        <dbReference type="ARBA" id="ARBA00022759"/>
    </source>
</evidence>
<dbReference type="InterPro" id="IPR020539">
    <property type="entry name" value="RNase_P_CS"/>
</dbReference>
<dbReference type="AlphaFoldDB" id="H5SCK3"/>
<dbReference type="Gene3D" id="3.30.230.10">
    <property type="match status" value="1"/>
</dbReference>
<protein>
    <recommendedName>
        <fullName evidence="7 8">Ribonuclease P protein component</fullName>
        <shortName evidence="7">RNase P protein</shortName>
        <shortName evidence="7">RNaseP protein</shortName>
        <ecNumber evidence="7 8">3.1.26.5</ecNumber>
    </recommendedName>
    <alternativeName>
        <fullName evidence="7">Protein C5</fullName>
    </alternativeName>
</protein>
<sequence>MPDERFRKSERLRRRRDFLKVYAEGARYSSRLFTIFARANDQPVSRLGITVSRKIGRAVRRNRAKRLIREVFRKNKARLPRPLDLVVNVKEAIRDADYWAVEAEFLRLIERMSRDLCDRKPAPSRGSADEPSGTAQGATLAIGPAAGYLRRTVLLPSFTAAL</sequence>
<reference evidence="9" key="1">
    <citation type="journal article" date="2005" name="Environ. Microbiol.">
        <title>Genetic and functional properties of uncultivated thermophilic crenarchaeotes from a subsurface gold mine as revealed by analysis of genome fragments.</title>
        <authorList>
            <person name="Nunoura T."/>
            <person name="Hirayama H."/>
            <person name="Takami H."/>
            <person name="Oida H."/>
            <person name="Nishi S."/>
            <person name="Shimamura S."/>
            <person name="Suzuki Y."/>
            <person name="Inagaki F."/>
            <person name="Takai K."/>
            <person name="Nealson K.H."/>
            <person name="Horikoshi K."/>
        </authorList>
    </citation>
    <scope>NUCLEOTIDE SEQUENCE</scope>
</reference>
<keyword evidence="2 7" id="KW-0819">tRNA processing</keyword>
<dbReference type="GO" id="GO:0000049">
    <property type="term" value="F:tRNA binding"/>
    <property type="evidence" value="ECO:0007669"/>
    <property type="project" value="UniProtKB-UniRule"/>
</dbReference>
<keyword evidence="5 7" id="KW-0378">Hydrolase</keyword>
<proteinExistence type="inferred from homology"/>
<dbReference type="PANTHER" id="PTHR33992:SF1">
    <property type="entry name" value="RIBONUCLEASE P PROTEIN COMPONENT"/>
    <property type="match status" value="1"/>
</dbReference>
<keyword evidence="3 7" id="KW-0540">Nuclease</keyword>
<evidence type="ECO:0000256" key="3">
    <source>
        <dbReference type="ARBA" id="ARBA00022722"/>
    </source>
</evidence>
<dbReference type="InterPro" id="IPR014721">
    <property type="entry name" value="Ribsml_uS5_D2-typ_fold_subgr"/>
</dbReference>
<accession>H5SCK3</accession>
<reference evidence="9" key="2">
    <citation type="journal article" date="2012" name="PLoS ONE">
        <title>A Deeply Branching Thermophilic Bacterium with an Ancient Acetyl-CoA Pathway Dominates a Subsurface Ecosystem.</title>
        <authorList>
            <person name="Takami H."/>
            <person name="Noguchi H."/>
            <person name="Takaki Y."/>
            <person name="Uchiyama I."/>
            <person name="Toyoda A."/>
            <person name="Nishi S."/>
            <person name="Chee G.-J."/>
            <person name="Arai W."/>
            <person name="Nunoura T."/>
            <person name="Itoh T."/>
            <person name="Hattori M."/>
            <person name="Takai K."/>
        </authorList>
    </citation>
    <scope>NUCLEOTIDE SEQUENCE</scope>
</reference>
<name>H5SCK3_9BACT</name>
<dbReference type="NCBIfam" id="TIGR00188">
    <property type="entry name" value="rnpA"/>
    <property type="match status" value="1"/>
</dbReference>
<evidence type="ECO:0000256" key="8">
    <source>
        <dbReference type="NCBIfam" id="TIGR00188"/>
    </source>
</evidence>
<keyword evidence="4 7" id="KW-0255">Endonuclease</keyword>
<dbReference type="GO" id="GO:0030677">
    <property type="term" value="C:ribonuclease P complex"/>
    <property type="evidence" value="ECO:0007669"/>
    <property type="project" value="TreeGrafter"/>
</dbReference>
<dbReference type="GO" id="GO:0042781">
    <property type="term" value="F:3'-tRNA processing endoribonuclease activity"/>
    <property type="evidence" value="ECO:0007669"/>
    <property type="project" value="TreeGrafter"/>
</dbReference>